<organism evidence="1 2">
    <name type="scientific">Thanatephorus cucumeris (strain AG1-IA)</name>
    <name type="common">Rice sheath blight fungus</name>
    <name type="synonym">Rhizoctonia solani</name>
    <dbReference type="NCBI Taxonomy" id="983506"/>
    <lineage>
        <taxon>Eukaryota</taxon>
        <taxon>Fungi</taxon>
        <taxon>Dikarya</taxon>
        <taxon>Basidiomycota</taxon>
        <taxon>Agaricomycotina</taxon>
        <taxon>Agaricomycetes</taxon>
        <taxon>Cantharellales</taxon>
        <taxon>Ceratobasidiaceae</taxon>
        <taxon>Rhizoctonia</taxon>
        <taxon>Rhizoctonia solani AG-1</taxon>
    </lineage>
</organism>
<dbReference type="EMBL" id="AFRT01005488">
    <property type="protein sequence ID" value="ELU35733.1"/>
    <property type="molecule type" value="Genomic_DNA"/>
</dbReference>
<keyword evidence="2" id="KW-1185">Reference proteome</keyword>
<reference evidence="1 2" key="1">
    <citation type="journal article" date="2013" name="Nat. Commun.">
        <title>The evolution and pathogenic mechanisms of the rice sheath blight pathogen.</title>
        <authorList>
            <person name="Zheng A."/>
            <person name="Lin R."/>
            <person name="Xu L."/>
            <person name="Qin P."/>
            <person name="Tang C."/>
            <person name="Ai P."/>
            <person name="Zhang D."/>
            <person name="Liu Y."/>
            <person name="Sun Z."/>
            <person name="Feng H."/>
            <person name="Wang Y."/>
            <person name="Chen Y."/>
            <person name="Liang X."/>
            <person name="Fu R."/>
            <person name="Li Q."/>
            <person name="Zhang J."/>
            <person name="Yu X."/>
            <person name="Xie Z."/>
            <person name="Ding L."/>
            <person name="Guan P."/>
            <person name="Tang J."/>
            <person name="Liang Y."/>
            <person name="Wang S."/>
            <person name="Deng Q."/>
            <person name="Li S."/>
            <person name="Zhu J."/>
            <person name="Wang L."/>
            <person name="Liu H."/>
            <person name="Li P."/>
        </authorList>
    </citation>
    <scope>NUCLEOTIDE SEQUENCE [LARGE SCALE GENOMIC DNA]</scope>
    <source>
        <strain evidence="2">AG-1 IA</strain>
    </source>
</reference>
<evidence type="ECO:0000313" key="2">
    <source>
        <dbReference type="Proteomes" id="UP000011668"/>
    </source>
</evidence>
<evidence type="ECO:0000313" key="1">
    <source>
        <dbReference type="EMBL" id="ELU35733.1"/>
    </source>
</evidence>
<dbReference type="HOGENOM" id="CLU_1961069_0_0_1"/>
<sequence>MWMGRQWVVMNTSERSAKGNWEQLGKHSLVTGRKDGNRRSRPRAGRAFLVRFWLFLNSSPHGCVRTAIDREKWSKNKHSRLRPRPIRLRTPMRAWALQVALRRAQVLMRCWSSVWGSDGSCCSSSSGG</sequence>
<dbReference type="Proteomes" id="UP000011668">
    <property type="component" value="Unassembled WGS sequence"/>
</dbReference>
<proteinExistence type="predicted"/>
<accession>L8WG29</accession>
<protein>
    <submittedName>
        <fullName evidence="1">Uncharacterized protein</fullName>
    </submittedName>
</protein>
<comment type="caution">
    <text evidence="1">The sequence shown here is derived from an EMBL/GenBank/DDBJ whole genome shotgun (WGS) entry which is preliminary data.</text>
</comment>
<dbReference type="AlphaFoldDB" id="L8WG29"/>
<name>L8WG29_THACA</name>
<gene>
    <name evidence="1" type="ORF">AG1IA_10237</name>
</gene>